<gene>
    <name evidence="1" type="ORF">C4D60_Mb07t19040</name>
</gene>
<dbReference type="AlphaFoldDB" id="A0A4V4H6S6"/>
<organism evidence="1 2">
    <name type="scientific">Musa balbisiana</name>
    <name type="common">Banana</name>
    <dbReference type="NCBI Taxonomy" id="52838"/>
    <lineage>
        <taxon>Eukaryota</taxon>
        <taxon>Viridiplantae</taxon>
        <taxon>Streptophyta</taxon>
        <taxon>Embryophyta</taxon>
        <taxon>Tracheophyta</taxon>
        <taxon>Spermatophyta</taxon>
        <taxon>Magnoliopsida</taxon>
        <taxon>Liliopsida</taxon>
        <taxon>Zingiberales</taxon>
        <taxon>Musaceae</taxon>
        <taxon>Musa</taxon>
    </lineage>
</organism>
<reference evidence="1 2" key="1">
    <citation type="journal article" date="2019" name="Nat. Plants">
        <title>Genome sequencing of Musa balbisiana reveals subgenome evolution and function divergence in polyploid bananas.</title>
        <authorList>
            <person name="Yao X."/>
        </authorList>
    </citation>
    <scope>NUCLEOTIDE SEQUENCE [LARGE SCALE GENOMIC DNA]</scope>
    <source>
        <strain evidence="2">cv. DH-PKW</strain>
        <tissue evidence="1">Leaves</tissue>
    </source>
</reference>
<sequence length="140" mass="15868">MRTWWVGVVRNRVRCVKGSRARKSGLRVGEGEEPELGLFLTSVCVRNKCVAEGCCALLTSSGFIFFPHPPPNTVTTSVPVTFLNPPNHRQDLHRPLRLLLSQFLPLSYLQENSPENSEAWRFDLLKEEFPFVSLVSPSWS</sequence>
<evidence type="ECO:0000313" key="2">
    <source>
        <dbReference type="Proteomes" id="UP000317650"/>
    </source>
</evidence>
<protein>
    <submittedName>
        <fullName evidence="1">Uncharacterized protein</fullName>
    </submittedName>
</protein>
<comment type="caution">
    <text evidence="1">The sequence shown here is derived from an EMBL/GenBank/DDBJ whole genome shotgun (WGS) entry which is preliminary data.</text>
</comment>
<dbReference type="EMBL" id="PYDT01000005">
    <property type="protein sequence ID" value="THU61036.1"/>
    <property type="molecule type" value="Genomic_DNA"/>
</dbReference>
<keyword evidence="2" id="KW-1185">Reference proteome</keyword>
<evidence type="ECO:0000313" key="1">
    <source>
        <dbReference type="EMBL" id="THU61036.1"/>
    </source>
</evidence>
<name>A0A4V4H6S6_MUSBA</name>
<accession>A0A4V4H6S6</accession>
<proteinExistence type="predicted"/>
<dbReference type="Proteomes" id="UP000317650">
    <property type="component" value="Chromosome 7"/>
</dbReference>